<dbReference type="Gene3D" id="1.10.443.10">
    <property type="entry name" value="Intergrase catalytic core"/>
    <property type="match status" value="1"/>
</dbReference>
<comment type="similarity">
    <text evidence="1">Belongs to the 'phage' integrase family.</text>
</comment>
<dbReference type="AlphaFoldDB" id="A0A376L3F3"/>
<proteinExistence type="inferred from homology"/>
<dbReference type="GO" id="GO:0003677">
    <property type="term" value="F:DNA binding"/>
    <property type="evidence" value="ECO:0007669"/>
    <property type="project" value="InterPro"/>
</dbReference>
<dbReference type="GO" id="GO:0006310">
    <property type="term" value="P:DNA recombination"/>
    <property type="evidence" value="ECO:0007669"/>
    <property type="project" value="UniProtKB-KW"/>
</dbReference>
<dbReference type="Pfam" id="PF00589">
    <property type="entry name" value="Phage_integrase"/>
    <property type="match status" value="1"/>
</dbReference>
<evidence type="ECO:0000256" key="1">
    <source>
        <dbReference type="ARBA" id="ARBA00008857"/>
    </source>
</evidence>
<dbReference type="PANTHER" id="PTHR30629">
    <property type="entry name" value="PROPHAGE INTEGRASE"/>
    <property type="match status" value="1"/>
</dbReference>
<evidence type="ECO:0000313" key="6">
    <source>
        <dbReference type="Proteomes" id="UP000255460"/>
    </source>
</evidence>
<dbReference type="InterPro" id="IPR011010">
    <property type="entry name" value="DNA_brk_join_enz"/>
</dbReference>
<evidence type="ECO:0000259" key="4">
    <source>
        <dbReference type="PROSITE" id="PS51898"/>
    </source>
</evidence>
<sequence length="167" mass="19382">MATNLLLLTGLRTIELRSAEWSEIDFDNALWTIPESRMKMRRKHVVPLSRQTTDILLQLKTFSGQYRLVFPGRCDINKPMSEASINMVLKRIGYDGRATGHGFRHTMSTILHEQGFNSAWIEMQLAHVDKNSIRGTYNHAQYLDGRREMMQWYADYIDSLSKQESQG</sequence>
<dbReference type="EMBL" id="UFZQ01000001">
    <property type="protein sequence ID" value="STE89016.1"/>
    <property type="molecule type" value="Genomic_DNA"/>
</dbReference>
<dbReference type="Proteomes" id="UP000255460">
    <property type="component" value="Unassembled WGS sequence"/>
</dbReference>
<keyword evidence="2" id="KW-0229">DNA integration</keyword>
<evidence type="ECO:0000256" key="2">
    <source>
        <dbReference type="ARBA" id="ARBA00022908"/>
    </source>
</evidence>
<dbReference type="SUPFAM" id="SSF56349">
    <property type="entry name" value="DNA breaking-rejoining enzymes"/>
    <property type="match status" value="1"/>
</dbReference>
<protein>
    <submittedName>
        <fullName evidence="5">Site-specific recombinase, phage integrase</fullName>
    </submittedName>
</protein>
<name>A0A376L3F3_ECOLX</name>
<dbReference type="InterPro" id="IPR050808">
    <property type="entry name" value="Phage_Integrase"/>
</dbReference>
<accession>A0A376L3F3</accession>
<gene>
    <name evidence="5" type="primary">intS_7</name>
    <name evidence="5" type="ORF">NCTC10418_06738</name>
</gene>
<dbReference type="CDD" id="cd00801">
    <property type="entry name" value="INT_P4_C"/>
    <property type="match status" value="1"/>
</dbReference>
<dbReference type="PANTHER" id="PTHR30629:SF2">
    <property type="entry name" value="PROPHAGE INTEGRASE INTS-RELATED"/>
    <property type="match status" value="1"/>
</dbReference>
<dbReference type="InterPro" id="IPR013762">
    <property type="entry name" value="Integrase-like_cat_sf"/>
</dbReference>
<evidence type="ECO:0000256" key="3">
    <source>
        <dbReference type="ARBA" id="ARBA00023172"/>
    </source>
</evidence>
<dbReference type="PROSITE" id="PS51898">
    <property type="entry name" value="TYR_RECOMBINASE"/>
    <property type="match status" value="1"/>
</dbReference>
<organism evidence="5 6">
    <name type="scientific">Escherichia coli</name>
    <dbReference type="NCBI Taxonomy" id="562"/>
    <lineage>
        <taxon>Bacteria</taxon>
        <taxon>Pseudomonadati</taxon>
        <taxon>Pseudomonadota</taxon>
        <taxon>Gammaproteobacteria</taxon>
        <taxon>Enterobacterales</taxon>
        <taxon>Enterobacteriaceae</taxon>
        <taxon>Escherichia</taxon>
    </lineage>
</organism>
<feature type="domain" description="Tyr recombinase" evidence="4">
    <location>
        <begin position="1"/>
        <end position="150"/>
    </location>
</feature>
<dbReference type="GO" id="GO:0015074">
    <property type="term" value="P:DNA integration"/>
    <property type="evidence" value="ECO:0007669"/>
    <property type="project" value="UniProtKB-KW"/>
</dbReference>
<reference evidence="5 6" key="1">
    <citation type="submission" date="2018-06" db="EMBL/GenBank/DDBJ databases">
        <authorList>
            <consortium name="Pathogen Informatics"/>
            <person name="Doyle S."/>
        </authorList>
    </citation>
    <scope>NUCLEOTIDE SEQUENCE [LARGE SCALE GENOMIC DNA]</scope>
    <source>
        <strain evidence="5 6">NCTC10418</strain>
    </source>
</reference>
<evidence type="ECO:0000313" key="5">
    <source>
        <dbReference type="EMBL" id="STE89016.1"/>
    </source>
</evidence>
<keyword evidence="3" id="KW-0233">DNA recombination</keyword>
<dbReference type="InterPro" id="IPR002104">
    <property type="entry name" value="Integrase_catalytic"/>
</dbReference>